<gene>
    <name evidence="1" type="ORF">NEMBOFW57_010325</name>
</gene>
<accession>A0AAD4HU94</accession>
<dbReference type="Proteomes" id="UP001197093">
    <property type="component" value="Unassembled WGS sequence"/>
</dbReference>
<evidence type="ECO:0000313" key="2">
    <source>
        <dbReference type="Proteomes" id="UP001197093"/>
    </source>
</evidence>
<sequence length="302" mass="33547">MAGDTETKLEVDAASAFAPRHAPLVVDESSQELGIRNKDDQDFNRVKITQKDLGSLSIIGSLTKVEYGTWAGQDACLIAFRFQFQKGNATTFRFSKADIVIEFQARPPGNPDDDPVVVRYGPKYLRSRGTVEKRDWHYTASLSATAGVQGVFEAGPAIEFGPRGTYSRQYAAVVESDDWGNRKHRRPNCVKIWMREDEKQEDGIPLELNAAIVVQTNRSCQASVSIKVDSIFNLIARPWSRDDPLLLEPGVNFGPPIRQTPNLDFSTITSEEWRQLVTPDLRFRGGNDEGGVASQPIGHVPI</sequence>
<reference evidence="1" key="1">
    <citation type="submission" date="2023-02" db="EMBL/GenBank/DDBJ databases">
        <authorList>
            <person name="Palmer J.M."/>
        </authorList>
    </citation>
    <scope>NUCLEOTIDE SEQUENCE</scope>
    <source>
        <strain evidence="1">FW57</strain>
    </source>
</reference>
<evidence type="ECO:0000313" key="1">
    <source>
        <dbReference type="EMBL" id="KAG7283967.1"/>
    </source>
</evidence>
<organism evidence="1 2">
    <name type="scientific">Staphylotrichum longicolle</name>
    <dbReference type="NCBI Taxonomy" id="669026"/>
    <lineage>
        <taxon>Eukaryota</taxon>
        <taxon>Fungi</taxon>
        <taxon>Dikarya</taxon>
        <taxon>Ascomycota</taxon>
        <taxon>Pezizomycotina</taxon>
        <taxon>Sordariomycetes</taxon>
        <taxon>Sordariomycetidae</taxon>
        <taxon>Sordariales</taxon>
        <taxon>Chaetomiaceae</taxon>
        <taxon>Staphylotrichum</taxon>
    </lineage>
</organism>
<comment type="caution">
    <text evidence="1">The sequence shown here is derived from an EMBL/GenBank/DDBJ whole genome shotgun (WGS) entry which is preliminary data.</text>
</comment>
<dbReference type="AlphaFoldDB" id="A0AAD4HU94"/>
<dbReference type="EMBL" id="JAHCVI010000006">
    <property type="protein sequence ID" value="KAG7283967.1"/>
    <property type="molecule type" value="Genomic_DNA"/>
</dbReference>
<keyword evidence="2" id="KW-1185">Reference proteome</keyword>
<protein>
    <submittedName>
        <fullName evidence="1">Uncharacterized protein</fullName>
    </submittedName>
</protein>
<proteinExistence type="predicted"/>
<name>A0AAD4HU94_9PEZI</name>